<comment type="subcellular location">
    <subcellularLocation>
        <location evidence="1">Cell membrane</location>
        <topology evidence="1">Multi-pass membrane protein</topology>
    </subcellularLocation>
</comment>
<feature type="transmembrane region" description="Helical" evidence="8">
    <location>
        <begin position="380"/>
        <end position="398"/>
    </location>
</feature>
<organism evidence="10 11">
    <name type="scientific">Trebonia kvetii</name>
    <dbReference type="NCBI Taxonomy" id="2480626"/>
    <lineage>
        <taxon>Bacteria</taxon>
        <taxon>Bacillati</taxon>
        <taxon>Actinomycetota</taxon>
        <taxon>Actinomycetes</taxon>
        <taxon>Streptosporangiales</taxon>
        <taxon>Treboniaceae</taxon>
        <taxon>Trebonia</taxon>
    </lineage>
</organism>
<keyword evidence="6 8" id="KW-0472">Membrane</keyword>
<keyword evidence="4 8" id="KW-0812">Transmembrane</keyword>
<feature type="compositionally biased region" description="Basic and acidic residues" evidence="7">
    <location>
        <begin position="731"/>
        <end position="742"/>
    </location>
</feature>
<feature type="transmembrane region" description="Helical" evidence="8">
    <location>
        <begin position="254"/>
        <end position="275"/>
    </location>
</feature>
<sequence length="742" mass="75555">MAAFVAKAFAYLVIGLRFPLLLAWAAAAVVAVLLLPPLSSSGGLNNLIPAGSPALRADASAARLFGYPLEAGVAIVQRAPHGLPPSVVDKTGRAAVSYDRHASIPGLVAVIPVPNGAGIPRSISVSPLTAAGLLGSVRGKTSTIVTYLEFSDTTTLQQQVTAAGTYARRLTDVTGVTGAVAAQYEQGQIIDRDLPWVELFTVLAIALIVGVRFRSLLAPLAALACAGTAYLVAVRVVAWGAARTGISLPQEAEPVLVVLLLGVTTDYCVFFLAGMRSRLAEGADQLQAVRDATAESAPIVFTAGLIVAAGTGALLVARGGLLRAFGPGLAATVLVSMVVSLTLMPALLGVLSRFMFRHVAPARLPGPGSPIARFATSKPVALLVIAACVAGLGAAASATGRLGLGSPLIGEMPSSSNVAEASAAASAGFAPGVLAPTEVLIIGPGVGSQVAADRRFGDFLRRQPGVASVVGPSVLTGSVVPASASNPMVAKDGSAIRFALIYDSDPLNATAIGQVRVLTSRLPALGQAAGLNGVSYQVGGQTALTGDAINATASDLWRVGLAIVGVTLLLLLLFLRALLAPVYLLAASLLAVLGTLGLTVLICEAVFGSPDMVYFVPFAAGVLLVSLGSDYNVFVVGRIWEEARSRPARDAVAVAAPRASRAITTAGIALAASFGLLAMIPLGQFRQMAIIMAVGVLLDTVVVRSLLVPSLVALTGRAGMWPGHQRVKAGPRPEPELSDASR</sequence>
<evidence type="ECO:0000256" key="1">
    <source>
        <dbReference type="ARBA" id="ARBA00004651"/>
    </source>
</evidence>
<accession>A0A6P2BXM9</accession>
<evidence type="ECO:0000256" key="7">
    <source>
        <dbReference type="SAM" id="MobiDB-lite"/>
    </source>
</evidence>
<evidence type="ECO:0000313" key="11">
    <source>
        <dbReference type="Proteomes" id="UP000460272"/>
    </source>
</evidence>
<reference evidence="10 11" key="1">
    <citation type="submission" date="2018-11" db="EMBL/GenBank/DDBJ databases">
        <title>Trebonia kvetii gen.nov., sp.nov., a novel acidophilic actinobacterium, and proposal of the new actinobacterial family Treboniaceae fam. nov.</title>
        <authorList>
            <person name="Rapoport D."/>
            <person name="Sagova-Mareckova M."/>
            <person name="Sedlacek I."/>
            <person name="Provaznik J."/>
            <person name="Kralova S."/>
            <person name="Pavlinic D."/>
            <person name="Benes V."/>
            <person name="Kopecky J."/>
        </authorList>
    </citation>
    <scope>NUCLEOTIDE SEQUENCE [LARGE SCALE GENOMIC DNA]</scope>
    <source>
        <strain evidence="10 11">15Tr583</strain>
    </source>
</reference>
<gene>
    <name evidence="10" type="ORF">EAS64_15785</name>
</gene>
<keyword evidence="11" id="KW-1185">Reference proteome</keyword>
<dbReference type="AlphaFoldDB" id="A0A6P2BXM9"/>
<feature type="transmembrane region" description="Helical" evidence="8">
    <location>
        <begin position="194"/>
        <end position="213"/>
    </location>
</feature>
<dbReference type="Pfam" id="PF03176">
    <property type="entry name" value="MMPL"/>
    <property type="match status" value="2"/>
</dbReference>
<comment type="caution">
    <text evidence="10">The sequence shown here is derived from an EMBL/GenBank/DDBJ whole genome shotgun (WGS) entry which is preliminary data.</text>
</comment>
<dbReference type="GO" id="GO:0005886">
    <property type="term" value="C:plasma membrane"/>
    <property type="evidence" value="ECO:0007669"/>
    <property type="project" value="UniProtKB-SubCell"/>
</dbReference>
<evidence type="ECO:0000259" key="9">
    <source>
        <dbReference type="Pfam" id="PF03176"/>
    </source>
</evidence>
<evidence type="ECO:0000256" key="6">
    <source>
        <dbReference type="ARBA" id="ARBA00023136"/>
    </source>
</evidence>
<evidence type="ECO:0000256" key="3">
    <source>
        <dbReference type="ARBA" id="ARBA00022475"/>
    </source>
</evidence>
<feature type="transmembrane region" description="Helical" evidence="8">
    <location>
        <begin position="661"/>
        <end position="682"/>
    </location>
</feature>
<feature type="transmembrane region" description="Helical" evidence="8">
    <location>
        <begin position="613"/>
        <end position="640"/>
    </location>
</feature>
<feature type="domain" description="Membrane transport protein MMPL" evidence="9">
    <location>
        <begin position="483"/>
        <end position="726"/>
    </location>
</feature>
<feature type="transmembrane region" description="Helical" evidence="8">
    <location>
        <begin position="582"/>
        <end position="607"/>
    </location>
</feature>
<keyword evidence="5 8" id="KW-1133">Transmembrane helix</keyword>
<dbReference type="PANTHER" id="PTHR33406">
    <property type="entry name" value="MEMBRANE PROTEIN MJ1562-RELATED"/>
    <property type="match status" value="1"/>
</dbReference>
<dbReference type="InterPro" id="IPR004869">
    <property type="entry name" value="MMPL_dom"/>
</dbReference>
<evidence type="ECO:0000256" key="8">
    <source>
        <dbReference type="SAM" id="Phobius"/>
    </source>
</evidence>
<feature type="domain" description="Membrane transport protein MMPL" evidence="9">
    <location>
        <begin position="130"/>
        <end position="356"/>
    </location>
</feature>
<evidence type="ECO:0000256" key="4">
    <source>
        <dbReference type="ARBA" id="ARBA00022692"/>
    </source>
</evidence>
<keyword evidence="3" id="KW-1003">Cell membrane</keyword>
<dbReference type="OrthoDB" id="2365435at2"/>
<feature type="transmembrane region" description="Helical" evidence="8">
    <location>
        <begin position="296"/>
        <end position="317"/>
    </location>
</feature>
<evidence type="ECO:0000256" key="2">
    <source>
        <dbReference type="ARBA" id="ARBA00010157"/>
    </source>
</evidence>
<dbReference type="Gene3D" id="1.20.1640.10">
    <property type="entry name" value="Multidrug efflux transporter AcrB transmembrane domain"/>
    <property type="match status" value="2"/>
</dbReference>
<dbReference type="SUPFAM" id="SSF82866">
    <property type="entry name" value="Multidrug efflux transporter AcrB transmembrane domain"/>
    <property type="match status" value="2"/>
</dbReference>
<protein>
    <recommendedName>
        <fullName evidence="9">Membrane transport protein MMPL domain-containing protein</fullName>
    </recommendedName>
</protein>
<comment type="similarity">
    <text evidence="2">Belongs to the resistance-nodulation-cell division (RND) (TC 2.A.6) family. MmpL subfamily.</text>
</comment>
<proteinExistence type="inferred from homology"/>
<feature type="region of interest" description="Disordered" evidence="7">
    <location>
        <begin position="723"/>
        <end position="742"/>
    </location>
</feature>
<dbReference type="Proteomes" id="UP000460272">
    <property type="component" value="Unassembled WGS sequence"/>
</dbReference>
<name>A0A6P2BXM9_9ACTN</name>
<feature type="transmembrane region" description="Helical" evidence="8">
    <location>
        <begin position="220"/>
        <end position="242"/>
    </location>
</feature>
<feature type="transmembrane region" description="Helical" evidence="8">
    <location>
        <begin position="329"/>
        <end position="351"/>
    </location>
</feature>
<feature type="transmembrane region" description="Helical" evidence="8">
    <location>
        <begin position="556"/>
        <end position="575"/>
    </location>
</feature>
<evidence type="ECO:0000256" key="5">
    <source>
        <dbReference type="ARBA" id="ARBA00022989"/>
    </source>
</evidence>
<dbReference type="InterPro" id="IPR050545">
    <property type="entry name" value="Mycobact_MmpL"/>
</dbReference>
<feature type="transmembrane region" description="Helical" evidence="8">
    <location>
        <begin position="688"/>
        <end position="707"/>
    </location>
</feature>
<dbReference type="PANTHER" id="PTHR33406:SF6">
    <property type="entry name" value="MEMBRANE PROTEIN YDGH-RELATED"/>
    <property type="match status" value="1"/>
</dbReference>
<dbReference type="EMBL" id="RPFW01000003">
    <property type="protein sequence ID" value="TVZ03899.1"/>
    <property type="molecule type" value="Genomic_DNA"/>
</dbReference>
<evidence type="ECO:0000313" key="10">
    <source>
        <dbReference type="EMBL" id="TVZ03899.1"/>
    </source>
</evidence>